<dbReference type="AlphaFoldDB" id="A0A4Q0VTA1"/>
<evidence type="ECO:0000256" key="1">
    <source>
        <dbReference type="ARBA" id="ARBA00005417"/>
    </source>
</evidence>
<dbReference type="SMART" id="SM00382">
    <property type="entry name" value="AAA"/>
    <property type="match status" value="1"/>
</dbReference>
<evidence type="ECO:0000256" key="2">
    <source>
        <dbReference type="ARBA" id="ARBA00022448"/>
    </source>
</evidence>
<dbReference type="Gene3D" id="3.40.50.300">
    <property type="entry name" value="P-loop containing nucleotide triphosphate hydrolases"/>
    <property type="match status" value="1"/>
</dbReference>
<proteinExistence type="inferred from homology"/>
<dbReference type="SUPFAM" id="SSF52540">
    <property type="entry name" value="P-loop containing nucleoside triphosphate hydrolases"/>
    <property type="match status" value="1"/>
</dbReference>
<reference evidence="6 7" key="1">
    <citation type="journal article" date="2019" name="Int. J. Syst. Evol. Microbiol.">
        <title>Anaerobacillus alkaliphilus sp. nov., a novel alkaliphilic and moderately halophilic bacterium.</title>
        <authorList>
            <person name="Borsodi A.K."/>
            <person name="Aszalos J.M."/>
            <person name="Bihari P."/>
            <person name="Nagy I."/>
            <person name="Schumann P."/>
            <person name="Sproer C."/>
            <person name="Kovacs A.L."/>
            <person name="Boka K."/>
            <person name="Dobosy P."/>
            <person name="Ovari M."/>
            <person name="Szili-Kovacs T."/>
            <person name="Toth E."/>
        </authorList>
    </citation>
    <scope>NUCLEOTIDE SEQUENCE [LARGE SCALE GENOMIC DNA]</scope>
    <source>
        <strain evidence="6 7">B16-10</strain>
    </source>
</reference>
<dbReference type="InterPro" id="IPR027417">
    <property type="entry name" value="P-loop_NTPase"/>
</dbReference>
<keyword evidence="4 6" id="KW-0067">ATP-binding</keyword>
<keyword evidence="7" id="KW-1185">Reference proteome</keyword>
<dbReference type="PANTHER" id="PTHR43335:SF4">
    <property type="entry name" value="ABC TRANSPORTER, ATP-BINDING PROTEIN"/>
    <property type="match status" value="1"/>
</dbReference>
<dbReference type="InterPro" id="IPR003593">
    <property type="entry name" value="AAA+_ATPase"/>
</dbReference>
<accession>A0A4Q0VTA1</accession>
<name>A0A4Q0VTA1_9BACI</name>
<keyword evidence="2" id="KW-0813">Transport</keyword>
<dbReference type="PROSITE" id="PS50893">
    <property type="entry name" value="ABC_TRANSPORTER_2"/>
    <property type="match status" value="1"/>
</dbReference>
<dbReference type="InterPro" id="IPR017871">
    <property type="entry name" value="ABC_transporter-like_CS"/>
</dbReference>
<feature type="domain" description="ABC transporter" evidence="5">
    <location>
        <begin position="13"/>
        <end position="240"/>
    </location>
</feature>
<dbReference type="InterPro" id="IPR003439">
    <property type="entry name" value="ABC_transporter-like_ATP-bd"/>
</dbReference>
<dbReference type="PANTHER" id="PTHR43335">
    <property type="entry name" value="ABC TRANSPORTER, ATP-BINDING PROTEIN"/>
    <property type="match status" value="1"/>
</dbReference>
<evidence type="ECO:0000313" key="7">
    <source>
        <dbReference type="Proteomes" id="UP000290649"/>
    </source>
</evidence>
<dbReference type="Proteomes" id="UP000290649">
    <property type="component" value="Unassembled WGS sequence"/>
</dbReference>
<dbReference type="OrthoDB" id="9804819at2"/>
<dbReference type="Pfam" id="PF00005">
    <property type="entry name" value="ABC_tran"/>
    <property type="match status" value="1"/>
</dbReference>
<keyword evidence="3" id="KW-0547">Nucleotide-binding</keyword>
<evidence type="ECO:0000259" key="5">
    <source>
        <dbReference type="PROSITE" id="PS50893"/>
    </source>
</evidence>
<evidence type="ECO:0000256" key="3">
    <source>
        <dbReference type="ARBA" id="ARBA00022741"/>
    </source>
</evidence>
<protein>
    <submittedName>
        <fullName evidence="6">ABC transporter ATP-binding protein</fullName>
    </submittedName>
</protein>
<dbReference type="EMBL" id="QOUX01000037">
    <property type="protein sequence ID" value="RXJ00648.1"/>
    <property type="molecule type" value="Genomic_DNA"/>
</dbReference>
<gene>
    <name evidence="6" type="ORF">DS745_11340</name>
</gene>
<dbReference type="PROSITE" id="PS00211">
    <property type="entry name" value="ABC_TRANSPORTER_1"/>
    <property type="match status" value="1"/>
</dbReference>
<comment type="caution">
    <text evidence="6">The sequence shown here is derived from an EMBL/GenBank/DDBJ whole genome shotgun (WGS) entry which is preliminary data.</text>
</comment>
<evidence type="ECO:0000313" key="6">
    <source>
        <dbReference type="EMBL" id="RXJ00648.1"/>
    </source>
</evidence>
<organism evidence="6 7">
    <name type="scientific">Anaerobacillus alkaliphilus</name>
    <dbReference type="NCBI Taxonomy" id="1548597"/>
    <lineage>
        <taxon>Bacteria</taxon>
        <taxon>Bacillati</taxon>
        <taxon>Bacillota</taxon>
        <taxon>Bacilli</taxon>
        <taxon>Bacillales</taxon>
        <taxon>Bacillaceae</taxon>
        <taxon>Anaerobacillus</taxon>
    </lineage>
</organism>
<sequence length="311" mass="34668">MEGAMALNREVIVEVTNLSKKFGKTTVINDVSFNLKKGEIKGLLGPNGSGKTTILKMLVGLLKPTKGSILIEGINVQTDFEKAISKVGAIIENPEMYEYLTGYDNLWQYLRMAPNASEHRVDEVIELLGMQSYVHDKVETYSLGMLQRLGLAQALIHQPSILLLDEPTNGLDPAGIQDLRKHIKKLSNEGVSIIISSHLLAEIEMICDSVLIINNGQIVSDSELDDVRSVEESTYFFKLLNIEKLETLLSKHHLYQQVEKIVPNGFMIQAAEFEIAIVNKFLVENGFDVVGIEQVRTTLEDAFLARVRGDQ</sequence>
<dbReference type="GO" id="GO:0005524">
    <property type="term" value="F:ATP binding"/>
    <property type="evidence" value="ECO:0007669"/>
    <property type="project" value="UniProtKB-KW"/>
</dbReference>
<comment type="similarity">
    <text evidence="1">Belongs to the ABC transporter superfamily.</text>
</comment>
<evidence type="ECO:0000256" key="4">
    <source>
        <dbReference type="ARBA" id="ARBA00022840"/>
    </source>
</evidence>
<dbReference type="GO" id="GO:0016887">
    <property type="term" value="F:ATP hydrolysis activity"/>
    <property type="evidence" value="ECO:0007669"/>
    <property type="project" value="InterPro"/>
</dbReference>